<dbReference type="EMBL" id="QJKI01000001">
    <property type="protein sequence ID" value="PXX82111.1"/>
    <property type="molecule type" value="Genomic_DNA"/>
</dbReference>
<keyword evidence="2" id="KW-1185">Reference proteome</keyword>
<dbReference type="InterPro" id="IPR046154">
    <property type="entry name" value="DUF6156"/>
</dbReference>
<dbReference type="AlphaFoldDB" id="A0A318KWB7"/>
<organism evidence="1 2">
    <name type="scientific">Rivihabitans pingtungensis</name>
    <dbReference type="NCBI Taxonomy" id="1054498"/>
    <lineage>
        <taxon>Bacteria</taxon>
        <taxon>Pseudomonadati</taxon>
        <taxon>Pseudomonadota</taxon>
        <taxon>Betaproteobacteria</taxon>
        <taxon>Neisseriales</taxon>
        <taxon>Aquaspirillaceae</taxon>
        <taxon>Rivihabitans</taxon>
    </lineage>
</organism>
<proteinExistence type="predicted"/>
<reference evidence="1 2" key="1">
    <citation type="submission" date="2018-05" db="EMBL/GenBank/DDBJ databases">
        <title>Genomic Encyclopedia of Type Strains, Phase IV (KMG-IV): sequencing the most valuable type-strain genomes for metagenomic binning, comparative biology and taxonomic classification.</title>
        <authorList>
            <person name="Goeker M."/>
        </authorList>
    </citation>
    <scope>NUCLEOTIDE SEQUENCE [LARGE SCALE GENOMIC DNA]</scope>
    <source>
        <strain evidence="1 2">DSM 29661</strain>
    </source>
</reference>
<evidence type="ECO:0000313" key="1">
    <source>
        <dbReference type="EMBL" id="PXX82111.1"/>
    </source>
</evidence>
<name>A0A318KWB7_9NEIS</name>
<dbReference type="OrthoDB" id="8563989at2"/>
<comment type="caution">
    <text evidence="1">The sequence shown here is derived from an EMBL/GenBank/DDBJ whole genome shotgun (WGS) entry which is preliminary data.</text>
</comment>
<gene>
    <name evidence="1" type="ORF">DFR34_101345</name>
</gene>
<accession>A0A318KWB7</accession>
<sequence length="100" mass="11272">MPCHFVSYSGVKLPLKLHTPLDEDGLRHRITFFRANYTPDDVLSKVEKVVYGEIEFTHDYRYHAAGGLSEAIVTLHAEDERTVLQFAEDGELASSDTEAC</sequence>
<protein>
    <submittedName>
        <fullName evidence="1">Uncharacterized protein</fullName>
    </submittedName>
</protein>
<evidence type="ECO:0000313" key="2">
    <source>
        <dbReference type="Proteomes" id="UP000247555"/>
    </source>
</evidence>
<dbReference type="Proteomes" id="UP000247555">
    <property type="component" value="Unassembled WGS sequence"/>
</dbReference>
<dbReference type="Pfam" id="PF19653">
    <property type="entry name" value="DUF6156"/>
    <property type="match status" value="1"/>
</dbReference>